<dbReference type="OrthoDB" id="6059224at2"/>
<name>A0A5D4XLR6_9GAMM</name>
<dbReference type="GO" id="GO:0016787">
    <property type="term" value="F:hydrolase activity"/>
    <property type="evidence" value="ECO:0007669"/>
    <property type="project" value="UniProtKB-KW"/>
</dbReference>
<dbReference type="InterPro" id="IPR029058">
    <property type="entry name" value="AB_hydrolase_fold"/>
</dbReference>
<dbReference type="RefSeq" id="WP_149101433.1">
    <property type="nucleotide sequence ID" value="NZ_VTFT01000001.1"/>
</dbReference>
<organism evidence="1 2">
    <name type="scientific">Luteimonas viscosa</name>
    <dbReference type="NCBI Taxonomy" id="1132694"/>
    <lineage>
        <taxon>Bacteria</taxon>
        <taxon>Pseudomonadati</taxon>
        <taxon>Pseudomonadota</taxon>
        <taxon>Gammaproteobacteria</taxon>
        <taxon>Lysobacterales</taxon>
        <taxon>Lysobacteraceae</taxon>
        <taxon>Luteimonas</taxon>
    </lineage>
</organism>
<protein>
    <submittedName>
        <fullName evidence="1">Alpha/beta hydrolase</fullName>
    </submittedName>
</protein>
<dbReference type="AlphaFoldDB" id="A0A5D4XLR6"/>
<sequence length="270" mass="27793">MSEVDLAGVPAIIRVPARVAAPPIVLWHGFGPPASEEALMVLLPMDDVPAVKVYLGLPLFGKRAPADPSELARRQAENLATGVFEPVVLGAARELPGVADALRKLGCLAPGQGIGLFGFSAGGAAALYALAEGEVTVESAVLLNASTGLGASVAAYERASGGSFGWTAETRALARRSDGAGRAAEIARGEPPPALLIVHGAADAMLDDAGVRGLHRALAPHYDGDDAGRLRLEMVPGLPHAIRAPEDLARVRSLVGGWFLRHAPGASRRP</sequence>
<evidence type="ECO:0000313" key="2">
    <source>
        <dbReference type="Proteomes" id="UP000324973"/>
    </source>
</evidence>
<keyword evidence="2" id="KW-1185">Reference proteome</keyword>
<dbReference type="Gene3D" id="3.40.50.1820">
    <property type="entry name" value="alpha/beta hydrolase"/>
    <property type="match status" value="1"/>
</dbReference>
<proteinExistence type="predicted"/>
<dbReference type="EMBL" id="VTFT01000001">
    <property type="protein sequence ID" value="TYT24883.1"/>
    <property type="molecule type" value="Genomic_DNA"/>
</dbReference>
<reference evidence="1 2" key="1">
    <citation type="submission" date="2019-08" db="EMBL/GenBank/DDBJ databases">
        <title>Luteimonas viscosus sp. nov., isolated from soil of a sunflower field.</title>
        <authorList>
            <person name="Jianli Z."/>
            <person name="Ying Z."/>
        </authorList>
    </citation>
    <scope>NUCLEOTIDE SEQUENCE [LARGE SCALE GENOMIC DNA]</scope>
    <source>
        <strain evidence="1 2">XBU10</strain>
    </source>
</reference>
<evidence type="ECO:0000313" key="1">
    <source>
        <dbReference type="EMBL" id="TYT24883.1"/>
    </source>
</evidence>
<gene>
    <name evidence="1" type="ORF">FZO89_00520</name>
</gene>
<accession>A0A5D4XLR6</accession>
<keyword evidence="1" id="KW-0378">Hydrolase</keyword>
<dbReference type="Proteomes" id="UP000324973">
    <property type="component" value="Unassembled WGS sequence"/>
</dbReference>
<comment type="caution">
    <text evidence="1">The sequence shown here is derived from an EMBL/GenBank/DDBJ whole genome shotgun (WGS) entry which is preliminary data.</text>
</comment>
<dbReference type="SUPFAM" id="SSF53474">
    <property type="entry name" value="alpha/beta-Hydrolases"/>
    <property type="match status" value="1"/>
</dbReference>